<dbReference type="InterPro" id="IPR050422">
    <property type="entry name" value="X-Pro_aminopeptidase_P"/>
</dbReference>
<keyword evidence="4" id="KW-1185">Reference proteome</keyword>
<dbReference type="GeneID" id="8233644"/>
<dbReference type="eggNOG" id="KOG2413">
    <property type="taxonomic scope" value="Eukaryota"/>
</dbReference>
<dbReference type="HOGENOM" id="CLU_011781_0_2_1"/>
<proteinExistence type="predicted"/>
<dbReference type="STRING" id="121224.E0VQ69"/>
<dbReference type="Pfam" id="PF01321">
    <property type="entry name" value="Creatinase_N"/>
    <property type="match status" value="1"/>
</dbReference>
<reference evidence="2" key="1">
    <citation type="submission" date="2007-04" db="EMBL/GenBank/DDBJ databases">
        <title>Annotation of Pediculus humanus corporis strain USDA.</title>
        <authorList>
            <person name="Kirkness E."/>
            <person name="Hannick L."/>
            <person name="Hass B."/>
            <person name="Bruggner R."/>
            <person name="Lawson D."/>
            <person name="Bidwell S."/>
            <person name="Joardar V."/>
            <person name="Caler E."/>
            <person name="Walenz B."/>
            <person name="Inman J."/>
            <person name="Schobel S."/>
            <person name="Galinsky K."/>
            <person name="Amedeo P."/>
            <person name="Strausberg R."/>
        </authorList>
    </citation>
    <scope>NUCLEOTIDE SEQUENCE</scope>
    <source>
        <strain evidence="2">USDA</strain>
    </source>
</reference>
<gene>
    <name evidence="3" type="primary">8233644</name>
    <name evidence="2" type="ORF">Phum_PHUM372400</name>
</gene>
<dbReference type="PANTHER" id="PTHR43763:SF20">
    <property type="entry name" value="XAA-PRO AMINOPEPTIDASE APEPP"/>
    <property type="match status" value="1"/>
</dbReference>
<feature type="domain" description="Creatinase N-terminal" evidence="1">
    <location>
        <begin position="7"/>
        <end position="146"/>
    </location>
</feature>
<dbReference type="InterPro" id="IPR029149">
    <property type="entry name" value="Creatin/AminoP/Spt16_N"/>
</dbReference>
<protein>
    <submittedName>
        <fullName evidence="2 3">Xaa-pro aminopeptidase, putative</fullName>
    </submittedName>
</protein>
<dbReference type="VEuPathDB" id="VectorBase:PHUM372400"/>
<dbReference type="InterPro" id="IPR000587">
    <property type="entry name" value="Creatinase_N"/>
</dbReference>
<keyword evidence="2" id="KW-0031">Aminopeptidase</keyword>
<dbReference type="Proteomes" id="UP000009046">
    <property type="component" value="Unassembled WGS sequence"/>
</dbReference>
<evidence type="ECO:0000313" key="4">
    <source>
        <dbReference type="Proteomes" id="UP000009046"/>
    </source>
</evidence>
<dbReference type="KEGG" id="phu:Phum_PHUM372400"/>
<dbReference type="AlphaFoldDB" id="E0VQ69"/>
<evidence type="ECO:0000313" key="2">
    <source>
        <dbReference type="EMBL" id="EEB15525.1"/>
    </source>
</evidence>
<dbReference type="Gene3D" id="3.40.350.10">
    <property type="entry name" value="Creatinase/prolidase N-terminal domain"/>
    <property type="match status" value="2"/>
</dbReference>
<reference evidence="3" key="3">
    <citation type="submission" date="2021-02" db="UniProtKB">
        <authorList>
            <consortium name="EnsemblMetazoa"/>
        </authorList>
    </citation>
    <scope>IDENTIFICATION</scope>
    <source>
        <strain evidence="3">USDA</strain>
    </source>
</reference>
<organism>
    <name type="scientific">Pediculus humanus subsp. corporis</name>
    <name type="common">Body louse</name>
    <dbReference type="NCBI Taxonomy" id="121224"/>
    <lineage>
        <taxon>Eukaryota</taxon>
        <taxon>Metazoa</taxon>
        <taxon>Ecdysozoa</taxon>
        <taxon>Arthropoda</taxon>
        <taxon>Hexapoda</taxon>
        <taxon>Insecta</taxon>
        <taxon>Pterygota</taxon>
        <taxon>Neoptera</taxon>
        <taxon>Paraneoptera</taxon>
        <taxon>Psocodea</taxon>
        <taxon>Troctomorpha</taxon>
        <taxon>Phthiraptera</taxon>
        <taxon>Anoplura</taxon>
        <taxon>Pediculidae</taxon>
        <taxon>Pediculus</taxon>
    </lineage>
</organism>
<dbReference type="OrthoDB" id="9995434at2759"/>
<accession>E0VQ69</accession>
<dbReference type="CTD" id="8233644"/>
<dbReference type="PANTHER" id="PTHR43763">
    <property type="entry name" value="XAA-PRO AMINOPEPTIDASE 1"/>
    <property type="match status" value="1"/>
</dbReference>
<dbReference type="OMA" id="VETWIAN"/>
<dbReference type="EnsemblMetazoa" id="PHUM372400-RA">
    <property type="protein sequence ID" value="PHUM372400-PA"/>
    <property type="gene ID" value="PHUM372400"/>
</dbReference>
<sequence>MKSAAALKKLRALMKNLTYVNEPLNAYIVPETDSHSSEYLAECDKRRSFISGFTGSYGTAIITDKHACLWTDGRYFIQASKELDSEYWTLMKEGTPSTPSQEIWLVQNLPEGSRVGVDPKYMQYDKWIILQTELESSGLNLVPVSTNLIDVIWENKPEPPNSIIEPLPFKYSGKTSKTKINEVRALMKEKKAKILVITALDEIAWLLNLRGSDIEYNPVFFSY</sequence>
<name>E0VQ69_PEDHC</name>
<keyword evidence="2" id="KW-0645">Protease</keyword>
<dbReference type="RefSeq" id="XP_002428263.1">
    <property type="nucleotide sequence ID" value="XM_002428218.1"/>
</dbReference>
<dbReference type="GO" id="GO:0004177">
    <property type="term" value="F:aminopeptidase activity"/>
    <property type="evidence" value="ECO:0007669"/>
    <property type="project" value="UniProtKB-KW"/>
</dbReference>
<dbReference type="FunFam" id="3.40.350.10:FF:000001">
    <property type="entry name" value="Putative xaa-Pro aminopeptidase 1"/>
    <property type="match status" value="1"/>
</dbReference>
<evidence type="ECO:0000313" key="3">
    <source>
        <dbReference type="EnsemblMetazoa" id="PHUM372400-PA"/>
    </source>
</evidence>
<dbReference type="EMBL" id="DS235390">
    <property type="protein sequence ID" value="EEB15525.1"/>
    <property type="molecule type" value="Genomic_DNA"/>
</dbReference>
<reference evidence="2" key="2">
    <citation type="submission" date="2007-04" db="EMBL/GenBank/DDBJ databases">
        <title>The genome of the human body louse.</title>
        <authorList>
            <consortium name="The Human Body Louse Genome Consortium"/>
            <person name="Kirkness E."/>
            <person name="Walenz B."/>
            <person name="Hass B."/>
            <person name="Bruggner R."/>
            <person name="Strausberg R."/>
        </authorList>
    </citation>
    <scope>NUCLEOTIDE SEQUENCE</scope>
    <source>
        <strain evidence="2">USDA</strain>
    </source>
</reference>
<dbReference type="EMBL" id="AAZO01004337">
    <property type="status" value="NOT_ANNOTATED_CDS"/>
    <property type="molecule type" value="Genomic_DNA"/>
</dbReference>
<evidence type="ECO:0000259" key="1">
    <source>
        <dbReference type="Pfam" id="PF01321"/>
    </source>
</evidence>
<dbReference type="Pfam" id="PF16189">
    <property type="entry name" value="Creatinase_N_2"/>
    <property type="match status" value="1"/>
</dbReference>
<keyword evidence="2" id="KW-0378">Hydrolase</keyword>
<dbReference type="SUPFAM" id="SSF53092">
    <property type="entry name" value="Creatinase/prolidase N-terminal domain"/>
    <property type="match status" value="1"/>
</dbReference>
<feature type="non-terminal residue" evidence="2">
    <location>
        <position position="223"/>
    </location>
</feature>